<reference evidence="1 2" key="1">
    <citation type="submission" date="2024-09" db="EMBL/GenBank/DDBJ databases">
        <authorList>
            <person name="Sun Q."/>
            <person name="Mori K."/>
        </authorList>
    </citation>
    <scope>NUCLEOTIDE SEQUENCE [LARGE SCALE GENOMIC DNA]</scope>
    <source>
        <strain evidence="1 2">NCAIM B.02415</strain>
    </source>
</reference>
<dbReference type="EMBL" id="JBHLTS010000072">
    <property type="protein sequence ID" value="MFC0517198.1"/>
    <property type="molecule type" value="Genomic_DNA"/>
</dbReference>
<comment type="caution">
    <text evidence="1">The sequence shown here is derived from an EMBL/GenBank/DDBJ whole genome shotgun (WGS) entry which is preliminary data.</text>
</comment>
<protein>
    <submittedName>
        <fullName evidence="1">Uncharacterized protein</fullName>
    </submittedName>
</protein>
<dbReference type="RefSeq" id="WP_377024959.1">
    <property type="nucleotide sequence ID" value="NZ_JBHLTS010000072.1"/>
</dbReference>
<organism evidence="1 2">
    <name type="scientific">Mucilaginibacter angelicae</name>
    <dbReference type="NCBI Taxonomy" id="869718"/>
    <lineage>
        <taxon>Bacteria</taxon>
        <taxon>Pseudomonadati</taxon>
        <taxon>Bacteroidota</taxon>
        <taxon>Sphingobacteriia</taxon>
        <taxon>Sphingobacteriales</taxon>
        <taxon>Sphingobacteriaceae</taxon>
        <taxon>Mucilaginibacter</taxon>
    </lineage>
</organism>
<dbReference type="Proteomes" id="UP001589828">
    <property type="component" value="Unassembled WGS sequence"/>
</dbReference>
<accession>A0ABV6LCK2</accession>
<evidence type="ECO:0000313" key="1">
    <source>
        <dbReference type="EMBL" id="MFC0517198.1"/>
    </source>
</evidence>
<gene>
    <name evidence="1" type="ORF">ACFFGT_23510</name>
</gene>
<sequence>MSNSSQQIGFFAAQAFALQNGQNHGLQLFCPAVLALSLCFCKNLLCPFLRSRPSLFCPLSPEAYLLTRTFFIYHVMGTSSSSCIAALHL</sequence>
<evidence type="ECO:0000313" key="2">
    <source>
        <dbReference type="Proteomes" id="UP001589828"/>
    </source>
</evidence>
<keyword evidence="2" id="KW-1185">Reference proteome</keyword>
<name>A0ABV6LCK2_9SPHI</name>
<proteinExistence type="predicted"/>